<evidence type="ECO:0000313" key="2">
    <source>
        <dbReference type="EMBL" id="APT73880.1"/>
    </source>
</evidence>
<sequence length="129" mass="14846">MKKGSLLVEVLITLTIIVFAFSIAFVPSWNLVKKTKENSQLIKMSEILLNKCEEYSYQNVSSIIPGTFNEYYDGENYKIVISKNSTKTQENFNVYSGYDEIIYPVITIVSVRVEKDGKYIEAQVVPQQW</sequence>
<keyword evidence="1" id="KW-0472">Membrane</keyword>
<gene>
    <name evidence="2" type="ORF">BW47_04810</name>
</gene>
<feature type="transmembrane region" description="Helical" evidence="1">
    <location>
        <begin position="6"/>
        <end position="26"/>
    </location>
</feature>
<dbReference type="EMBL" id="CP007389">
    <property type="protein sequence ID" value="APT73880.1"/>
    <property type="molecule type" value="Genomic_DNA"/>
</dbReference>
<keyword evidence="1" id="KW-0812">Transmembrane</keyword>
<reference evidence="2 3" key="1">
    <citation type="submission" date="2014-02" db="EMBL/GenBank/DDBJ databases">
        <title>Diversity of Thermotogales isolates from hydrothermal vents.</title>
        <authorList>
            <person name="Haverkamp T.H.A."/>
            <person name="Lossouarn J."/>
            <person name="Geslin C."/>
            <person name="Nesbo C.L."/>
        </authorList>
    </citation>
    <scope>NUCLEOTIDE SEQUENCE [LARGE SCALE GENOMIC DNA]</scope>
    <source>
        <strain evidence="2 3">431</strain>
    </source>
</reference>
<protein>
    <recommendedName>
        <fullName evidence="4">Type II secretion system protein</fullName>
    </recommendedName>
</protein>
<accession>A0ABN4UYI1</accession>
<organism evidence="2 3">
    <name type="scientific">Thermosipho melanesiensis</name>
    <dbReference type="NCBI Taxonomy" id="46541"/>
    <lineage>
        <taxon>Bacteria</taxon>
        <taxon>Thermotogati</taxon>
        <taxon>Thermotogota</taxon>
        <taxon>Thermotogae</taxon>
        <taxon>Thermotogales</taxon>
        <taxon>Fervidobacteriaceae</taxon>
        <taxon>Thermosipho</taxon>
    </lineage>
</organism>
<name>A0ABN4UYI1_9BACT</name>
<dbReference type="Proteomes" id="UP000185490">
    <property type="component" value="Chromosome"/>
</dbReference>
<proteinExistence type="predicted"/>
<evidence type="ECO:0000313" key="3">
    <source>
        <dbReference type="Proteomes" id="UP000185490"/>
    </source>
</evidence>
<evidence type="ECO:0000256" key="1">
    <source>
        <dbReference type="SAM" id="Phobius"/>
    </source>
</evidence>
<dbReference type="RefSeq" id="WP_012057118.1">
    <property type="nucleotide sequence ID" value="NZ_CP007389.1"/>
</dbReference>
<keyword evidence="1" id="KW-1133">Transmembrane helix</keyword>
<evidence type="ECO:0008006" key="4">
    <source>
        <dbReference type="Google" id="ProtNLM"/>
    </source>
</evidence>
<keyword evidence="3" id="KW-1185">Reference proteome</keyword>